<name>A0A915KS89_ROMCU</name>
<evidence type="ECO:0000256" key="1">
    <source>
        <dbReference type="SAM" id="MobiDB-lite"/>
    </source>
</evidence>
<dbReference type="Proteomes" id="UP000887565">
    <property type="component" value="Unplaced"/>
</dbReference>
<accession>A0A915KS89</accession>
<dbReference type="WBParaSite" id="nRc.2.0.1.t41638-RA">
    <property type="protein sequence ID" value="nRc.2.0.1.t41638-RA"/>
    <property type="gene ID" value="nRc.2.0.1.g41638"/>
</dbReference>
<organism evidence="2 3">
    <name type="scientific">Romanomermis culicivorax</name>
    <name type="common">Nematode worm</name>
    <dbReference type="NCBI Taxonomy" id="13658"/>
    <lineage>
        <taxon>Eukaryota</taxon>
        <taxon>Metazoa</taxon>
        <taxon>Ecdysozoa</taxon>
        <taxon>Nematoda</taxon>
        <taxon>Enoplea</taxon>
        <taxon>Dorylaimia</taxon>
        <taxon>Mermithida</taxon>
        <taxon>Mermithoidea</taxon>
        <taxon>Mermithidae</taxon>
        <taxon>Romanomermis</taxon>
    </lineage>
</organism>
<feature type="region of interest" description="Disordered" evidence="1">
    <location>
        <begin position="1"/>
        <end position="21"/>
    </location>
</feature>
<sequence>MPPSKKQPDSREDKRSRERIRNRFGITRTTYTVYCTKTNHSKDHQKRIQLASALKRDQLRKEELEGQQPPMADSEQMMEEPTTSQQAEVASEQQKPQGIVREYKIP</sequence>
<proteinExistence type="predicted"/>
<evidence type="ECO:0000313" key="2">
    <source>
        <dbReference type="Proteomes" id="UP000887565"/>
    </source>
</evidence>
<keyword evidence="2" id="KW-1185">Reference proteome</keyword>
<evidence type="ECO:0000313" key="3">
    <source>
        <dbReference type="WBParaSite" id="nRc.2.0.1.t41638-RA"/>
    </source>
</evidence>
<feature type="region of interest" description="Disordered" evidence="1">
    <location>
        <begin position="56"/>
        <end position="106"/>
    </location>
</feature>
<reference evidence="3" key="1">
    <citation type="submission" date="2022-11" db="UniProtKB">
        <authorList>
            <consortium name="WormBaseParasite"/>
        </authorList>
    </citation>
    <scope>IDENTIFICATION</scope>
</reference>
<protein>
    <submittedName>
        <fullName evidence="3">Uncharacterized protein</fullName>
    </submittedName>
</protein>
<dbReference type="AlphaFoldDB" id="A0A915KS89"/>
<feature type="compositionally biased region" description="Polar residues" evidence="1">
    <location>
        <begin position="81"/>
        <end position="96"/>
    </location>
</feature>